<gene>
    <name evidence="2" type="ORF">M9Y10_032120</name>
</gene>
<dbReference type="EMBL" id="JAPFFF010000052">
    <property type="protein sequence ID" value="KAK8839191.1"/>
    <property type="molecule type" value="Genomic_DNA"/>
</dbReference>
<organism evidence="2 3">
    <name type="scientific">Tritrichomonas musculus</name>
    <dbReference type="NCBI Taxonomy" id="1915356"/>
    <lineage>
        <taxon>Eukaryota</taxon>
        <taxon>Metamonada</taxon>
        <taxon>Parabasalia</taxon>
        <taxon>Tritrichomonadida</taxon>
        <taxon>Tritrichomonadidae</taxon>
        <taxon>Tritrichomonas</taxon>
    </lineage>
</organism>
<accession>A0ABR2GZS5</accession>
<dbReference type="InterPro" id="IPR029052">
    <property type="entry name" value="Metallo-depent_PP-like"/>
</dbReference>
<keyword evidence="3" id="KW-1185">Reference proteome</keyword>
<dbReference type="Proteomes" id="UP001470230">
    <property type="component" value="Unassembled WGS sequence"/>
</dbReference>
<dbReference type="InterPro" id="IPR051693">
    <property type="entry name" value="UPF0046_metallophosphoest"/>
</dbReference>
<dbReference type="SUPFAM" id="SSF56300">
    <property type="entry name" value="Metallo-dependent phosphatases"/>
    <property type="match status" value="1"/>
</dbReference>
<sequence>MAKRWDCILADPSSPRPENSIRVFCFSDTHGAHKKIPKDWICPADIALFAGDFTGVGALRDTLSFIEFFKSLPCKHKVMIAGNHEVTYDTENREDILFRYLQFERGDYSKLVKKYKKLNKDYIPTNSGKKYDDNILNFIKQQIIDDEEIIYLEESTVNIEGLNIYGSPYSPFFYNWAFPTYPNEEKEKGGLAASRWNKIPDDADIVLVHGPPLNILDLVEDDGSNAGDPFLAEKINQINPSLCVFGHIHEAYGAQKIKDTYYANVSTLNFNYEVKNKPLLFDLVKIEKRDCDMD</sequence>
<evidence type="ECO:0000313" key="3">
    <source>
        <dbReference type="Proteomes" id="UP001470230"/>
    </source>
</evidence>
<reference evidence="2 3" key="1">
    <citation type="submission" date="2024-04" db="EMBL/GenBank/DDBJ databases">
        <title>Tritrichomonas musculus Genome.</title>
        <authorList>
            <person name="Alves-Ferreira E."/>
            <person name="Grigg M."/>
            <person name="Lorenzi H."/>
            <person name="Galac M."/>
        </authorList>
    </citation>
    <scope>NUCLEOTIDE SEQUENCE [LARGE SCALE GENOMIC DNA]</scope>
    <source>
        <strain evidence="2 3">EAF2021</strain>
    </source>
</reference>
<comment type="caution">
    <text evidence="2">The sequence shown here is derived from an EMBL/GenBank/DDBJ whole genome shotgun (WGS) entry which is preliminary data.</text>
</comment>
<dbReference type="PANTHER" id="PTHR12905">
    <property type="entry name" value="METALLOPHOSPHOESTERASE"/>
    <property type="match status" value="1"/>
</dbReference>
<dbReference type="Pfam" id="PF00149">
    <property type="entry name" value="Metallophos"/>
    <property type="match status" value="1"/>
</dbReference>
<dbReference type="InterPro" id="IPR004843">
    <property type="entry name" value="Calcineurin-like_PHP"/>
</dbReference>
<proteinExistence type="predicted"/>
<evidence type="ECO:0000259" key="1">
    <source>
        <dbReference type="Pfam" id="PF00149"/>
    </source>
</evidence>
<protein>
    <submittedName>
        <fullName evidence="2">Metallophosphoesterase mpped2</fullName>
    </submittedName>
</protein>
<evidence type="ECO:0000313" key="2">
    <source>
        <dbReference type="EMBL" id="KAK8839191.1"/>
    </source>
</evidence>
<dbReference type="Gene3D" id="3.60.21.10">
    <property type="match status" value="1"/>
</dbReference>
<name>A0ABR2GZS5_9EUKA</name>
<dbReference type="PANTHER" id="PTHR12905:SF0">
    <property type="entry name" value="CALCINEURIN-LIKE PHOSPHOESTERASE DOMAIN-CONTAINING PROTEIN"/>
    <property type="match status" value="1"/>
</dbReference>
<feature type="domain" description="Calcineurin-like phosphoesterase" evidence="1">
    <location>
        <begin position="21"/>
        <end position="250"/>
    </location>
</feature>